<gene>
    <name evidence="2" type="ORF">LTR91_011141</name>
</gene>
<dbReference type="PANTHER" id="PTHR28208">
    <property type="entry name" value="PHOSPHATIDATE PHOSPHATASE APP1"/>
    <property type="match status" value="1"/>
</dbReference>
<evidence type="ECO:0000313" key="3">
    <source>
        <dbReference type="Proteomes" id="UP001175353"/>
    </source>
</evidence>
<dbReference type="InterPro" id="IPR052935">
    <property type="entry name" value="Mg2+_PAP"/>
</dbReference>
<dbReference type="GO" id="GO:0030479">
    <property type="term" value="C:actin cortical patch"/>
    <property type="evidence" value="ECO:0007669"/>
    <property type="project" value="TreeGrafter"/>
</dbReference>
<keyword evidence="3" id="KW-1185">Reference proteome</keyword>
<accession>A0AAN6QSB6</accession>
<protein>
    <recommendedName>
        <fullName evidence="1">Phosphatidate phosphatase APP1 catalytic domain-containing protein</fullName>
    </recommendedName>
</protein>
<comment type="caution">
    <text evidence="2">The sequence shown here is derived from an EMBL/GenBank/DDBJ whole genome shotgun (WGS) entry which is preliminary data.</text>
</comment>
<reference evidence="2" key="1">
    <citation type="submission" date="2023-06" db="EMBL/GenBank/DDBJ databases">
        <title>Black Yeasts Isolated from many extreme environments.</title>
        <authorList>
            <person name="Coleine C."/>
            <person name="Stajich J.E."/>
            <person name="Selbmann L."/>
        </authorList>
    </citation>
    <scope>NUCLEOTIDE SEQUENCE</scope>
    <source>
        <strain evidence="2">CCFEE 5200</strain>
    </source>
</reference>
<name>A0AAN6QSB6_9PEZI</name>
<dbReference type="Proteomes" id="UP001175353">
    <property type="component" value="Unassembled WGS sequence"/>
</dbReference>
<dbReference type="GO" id="GO:0008195">
    <property type="term" value="F:phosphatidate phosphatase activity"/>
    <property type="evidence" value="ECO:0007669"/>
    <property type="project" value="InterPro"/>
</dbReference>
<organism evidence="2 3">
    <name type="scientific">Friedmanniomyces endolithicus</name>
    <dbReference type="NCBI Taxonomy" id="329885"/>
    <lineage>
        <taxon>Eukaryota</taxon>
        <taxon>Fungi</taxon>
        <taxon>Dikarya</taxon>
        <taxon>Ascomycota</taxon>
        <taxon>Pezizomycotina</taxon>
        <taxon>Dothideomycetes</taxon>
        <taxon>Dothideomycetidae</taxon>
        <taxon>Mycosphaerellales</taxon>
        <taxon>Teratosphaeriaceae</taxon>
        <taxon>Friedmanniomyces</taxon>
    </lineage>
</organism>
<evidence type="ECO:0000313" key="2">
    <source>
        <dbReference type="EMBL" id="KAK0983776.1"/>
    </source>
</evidence>
<dbReference type="PANTHER" id="PTHR28208:SF1">
    <property type="entry name" value="FILAMENT ORGANIZATION PROTEIN APP1-LIKE, PUTATIVE (AFU_ORTHOLOGUE AFUA_1G06650)-RELATED"/>
    <property type="match status" value="1"/>
</dbReference>
<proteinExistence type="predicted"/>
<dbReference type="EMBL" id="JAUJLE010000100">
    <property type="protein sequence ID" value="KAK0983776.1"/>
    <property type="molecule type" value="Genomic_DNA"/>
</dbReference>
<dbReference type="AlphaFoldDB" id="A0AAN6QSB6"/>
<sequence length="468" mass="52547">MDLVWDVVDQGRRAAVDLLHGQQIDHSSPFSPDVPEDLRNWLPDLFDRFPITLPWEKPRPVDPALHNVWILDNTAFRTPAPGDHRPELAELRDINVTKPKLTSEPGQTTQSVQPGSGGWEVEFVAAYFIKNSGKALAHATASLIKQLNVDDHDEATKKRISTRLEAFVDSVLPNRTLRISIDNKEEQTLSPSSYSGLSSDLLQLHFTPSAPQIQSNALTLPPPFGLPSTTVFAEEQGWAIISDIDDTIKITETTSPIGILKSTFTVETPQPVPGMPELYAHIQRVLTLPPTTTTTTTTNPTQQQPPNPPPFFYLSASPYNLYPFLRHFRTAHYPPGTIILRDASWQNLGGLIASLQQNTQAYKADRMRKIHSWLPHRKIICLGDSTQSDPEAYGELARRYPGWIRAVFIRRVEGIALMDERVKNAPERFERAFEGLERGVWHVFSEPGELAERVERLARDEDARVGGE</sequence>
<feature type="domain" description="Phosphatidate phosphatase APP1 catalytic" evidence="1">
    <location>
        <begin position="238"/>
        <end position="411"/>
    </location>
</feature>
<evidence type="ECO:0000259" key="1">
    <source>
        <dbReference type="Pfam" id="PF09949"/>
    </source>
</evidence>
<dbReference type="Pfam" id="PF09949">
    <property type="entry name" value="APP1_cat"/>
    <property type="match status" value="1"/>
</dbReference>
<dbReference type="InterPro" id="IPR019236">
    <property type="entry name" value="APP1_cat"/>
</dbReference>